<gene>
    <name evidence="2" type="ORF">GTK09_19080</name>
</gene>
<sequence length="88" mass="9576">MGIISGLAVYFIIWWTTLFAVLPIGNQSQHEVGERALGTADSAPINARMGYKVILTTILATIVFAVFYLVTQVWGFGPDDLPHLIPGT</sequence>
<protein>
    <submittedName>
        <fullName evidence="2">DUF1467 family protein</fullName>
    </submittedName>
</protein>
<dbReference type="EMBL" id="JAAAMG010000018">
    <property type="protein sequence ID" value="NDW06528.1"/>
    <property type="molecule type" value="Genomic_DNA"/>
</dbReference>
<dbReference type="AlphaFoldDB" id="A0A6N9TCB9"/>
<keyword evidence="1" id="KW-1133">Transmembrane helix</keyword>
<keyword evidence="1" id="KW-0812">Transmembrane</keyword>
<evidence type="ECO:0000256" key="1">
    <source>
        <dbReference type="SAM" id="Phobius"/>
    </source>
</evidence>
<evidence type="ECO:0000313" key="3">
    <source>
        <dbReference type="Proteomes" id="UP000469011"/>
    </source>
</evidence>
<feature type="transmembrane region" description="Helical" evidence="1">
    <location>
        <begin position="6"/>
        <end position="25"/>
    </location>
</feature>
<keyword evidence="1" id="KW-0472">Membrane</keyword>
<proteinExistence type="predicted"/>
<dbReference type="Pfam" id="PF07330">
    <property type="entry name" value="DUF1467"/>
    <property type="match status" value="1"/>
</dbReference>
<dbReference type="Proteomes" id="UP000469011">
    <property type="component" value="Unassembled WGS sequence"/>
</dbReference>
<comment type="caution">
    <text evidence="2">The sequence shown here is derived from an EMBL/GenBank/DDBJ whole genome shotgun (WGS) entry which is preliminary data.</text>
</comment>
<organism evidence="2 3">
    <name type="scientific">Jiella pacifica</name>
    <dbReference type="NCBI Taxonomy" id="2696469"/>
    <lineage>
        <taxon>Bacteria</taxon>
        <taxon>Pseudomonadati</taxon>
        <taxon>Pseudomonadota</taxon>
        <taxon>Alphaproteobacteria</taxon>
        <taxon>Hyphomicrobiales</taxon>
        <taxon>Aurantimonadaceae</taxon>
        <taxon>Jiella</taxon>
    </lineage>
</organism>
<keyword evidence="3" id="KW-1185">Reference proteome</keyword>
<name>A0A6N9TCB9_9HYPH</name>
<accession>A0A6N9TCB9</accession>
<feature type="transmembrane region" description="Helical" evidence="1">
    <location>
        <begin position="53"/>
        <end position="74"/>
    </location>
</feature>
<evidence type="ECO:0000313" key="2">
    <source>
        <dbReference type="EMBL" id="NDW06528.1"/>
    </source>
</evidence>
<dbReference type="RefSeq" id="WP_163465029.1">
    <property type="nucleotide sequence ID" value="NZ_JAAAMG010000018.1"/>
</dbReference>
<reference evidence="2 3" key="1">
    <citation type="submission" date="2020-01" db="EMBL/GenBank/DDBJ databases">
        <title>Jiella pacifica sp. nov.</title>
        <authorList>
            <person name="Xue Z."/>
            <person name="Zhu S."/>
            <person name="Chen J."/>
            <person name="Yang J."/>
        </authorList>
    </citation>
    <scope>NUCLEOTIDE SEQUENCE [LARGE SCALE GENOMIC DNA]</scope>
    <source>
        <strain evidence="2 3">40Bstr34</strain>
    </source>
</reference>
<dbReference type="InterPro" id="IPR009935">
    <property type="entry name" value="DUF1467"/>
</dbReference>